<dbReference type="GO" id="GO:0016787">
    <property type="term" value="F:hydrolase activity"/>
    <property type="evidence" value="ECO:0007669"/>
    <property type="project" value="UniProtKB-KW"/>
</dbReference>
<protein>
    <submittedName>
        <fullName evidence="2">Glycoside hydrolase family 125 protein</fullName>
    </submittedName>
</protein>
<dbReference type="EMBL" id="JBHSPH010000010">
    <property type="protein sequence ID" value="MFC5864431.1"/>
    <property type="molecule type" value="Genomic_DNA"/>
</dbReference>
<gene>
    <name evidence="2" type="ORF">ACFPT7_19145</name>
</gene>
<dbReference type="InterPro" id="IPR008313">
    <property type="entry name" value="GH125"/>
</dbReference>
<evidence type="ECO:0000313" key="2">
    <source>
        <dbReference type="EMBL" id="MFC5864431.1"/>
    </source>
</evidence>
<name>A0ABW1EJF5_9BACT</name>
<dbReference type="Proteomes" id="UP001596091">
    <property type="component" value="Unassembled WGS sequence"/>
</dbReference>
<evidence type="ECO:0000313" key="3">
    <source>
        <dbReference type="Proteomes" id="UP001596091"/>
    </source>
</evidence>
<feature type="signal peptide" evidence="1">
    <location>
        <begin position="1"/>
        <end position="28"/>
    </location>
</feature>
<dbReference type="SUPFAM" id="SSF48208">
    <property type="entry name" value="Six-hairpin glycosidases"/>
    <property type="match status" value="1"/>
</dbReference>
<dbReference type="Gene3D" id="1.50.10.10">
    <property type="match status" value="1"/>
</dbReference>
<keyword evidence="1" id="KW-0732">Signal</keyword>
<sequence length="651" mass="71745">MKSNHRRLRNVEFLFLSLCCTLMLLLNAAAETPRKISLSLQPDDVLPTGNEWIALPDIRASDGALTSFNAISMRDRGLLQVNGDNGSPALTPYFTANGKPLPFHNPAWELTEYWIPSAHLVVDGMEMTLLYCAPSGSRAAFLRLSITNRQSAPVPVTLGVRASFGRLSRVTYVPVELRGERTVGAAPWVDSGEVFSYITTDTQFAWSLIHPGSKADVTAPPLTAVPAVNASKTVTLAPGETTESLFILGIGIEEFSAAHNAKALREMLDRNGYAGIVQQTAAWCHARTRTTGHADLDTLMNRNFLFTELYAWGRTIDTEQWVGVTSRSPRYYVSAAYWDRDAMLWSFPALLDIDPPMAAQALEYALTTQLRNTGTHSRFIDGVVLEDGFQLDEADAPVIALASYIQKTNDVPFLERHRDAVATLRDRIFSRFDKDTGLYSSLQDSQDEFQIVPFLTYDNALTWKALLNLSDLFTRLNDSQNAQQMTSRADALHAAIMKYCVSSAAPAADGPMFVSATDGKKPLFTEIPPGALMKLPALGFIPESDPIFERTYRWLHSKNYAYSYAGQPYGFPGSYRVPFTTSWSVADHLLLNAGREQALKVLRASEWDGGIITEGVDPATARMDQAGRAFATAAGYVAHAICKAECTDKHQ</sequence>
<proteinExistence type="predicted"/>
<reference evidence="3" key="1">
    <citation type="journal article" date="2019" name="Int. J. Syst. Evol. Microbiol.">
        <title>The Global Catalogue of Microorganisms (GCM) 10K type strain sequencing project: providing services to taxonomists for standard genome sequencing and annotation.</title>
        <authorList>
            <consortium name="The Broad Institute Genomics Platform"/>
            <consortium name="The Broad Institute Genome Sequencing Center for Infectious Disease"/>
            <person name="Wu L."/>
            <person name="Ma J."/>
        </authorList>
    </citation>
    <scope>NUCLEOTIDE SEQUENCE [LARGE SCALE GENOMIC DNA]</scope>
    <source>
        <strain evidence="3">JCM 4087</strain>
    </source>
</reference>
<accession>A0ABW1EJF5</accession>
<evidence type="ECO:0000256" key="1">
    <source>
        <dbReference type="SAM" id="SignalP"/>
    </source>
</evidence>
<feature type="chain" id="PRO_5046007086" evidence="1">
    <location>
        <begin position="29"/>
        <end position="651"/>
    </location>
</feature>
<dbReference type="InterPro" id="IPR008928">
    <property type="entry name" value="6-hairpin_glycosidase_sf"/>
</dbReference>
<keyword evidence="2" id="KW-0378">Hydrolase</keyword>
<dbReference type="InterPro" id="IPR012341">
    <property type="entry name" value="6hp_glycosidase-like_sf"/>
</dbReference>
<comment type="caution">
    <text evidence="2">The sequence shown here is derived from an EMBL/GenBank/DDBJ whole genome shotgun (WGS) entry which is preliminary data.</text>
</comment>
<dbReference type="RefSeq" id="WP_263333270.1">
    <property type="nucleotide sequence ID" value="NZ_JAGSYH010000001.1"/>
</dbReference>
<dbReference type="Pfam" id="PF06824">
    <property type="entry name" value="Glyco_hydro_125"/>
    <property type="match status" value="1"/>
</dbReference>
<keyword evidence="3" id="KW-1185">Reference proteome</keyword>
<organism evidence="2 3">
    <name type="scientific">Acidicapsa dinghuensis</name>
    <dbReference type="NCBI Taxonomy" id="2218256"/>
    <lineage>
        <taxon>Bacteria</taxon>
        <taxon>Pseudomonadati</taxon>
        <taxon>Acidobacteriota</taxon>
        <taxon>Terriglobia</taxon>
        <taxon>Terriglobales</taxon>
        <taxon>Acidobacteriaceae</taxon>
        <taxon>Acidicapsa</taxon>
    </lineage>
</organism>